<dbReference type="PANTHER" id="PTHR43711">
    <property type="entry name" value="TWO-COMPONENT HISTIDINE KINASE"/>
    <property type="match status" value="1"/>
</dbReference>
<keyword evidence="9" id="KW-1185">Reference proteome</keyword>
<feature type="domain" description="Histidine kinase" evidence="7">
    <location>
        <begin position="243"/>
        <end position="458"/>
    </location>
</feature>
<dbReference type="PANTHER" id="PTHR43711:SF1">
    <property type="entry name" value="HISTIDINE KINASE 1"/>
    <property type="match status" value="1"/>
</dbReference>
<evidence type="ECO:0000256" key="5">
    <source>
        <dbReference type="ARBA" id="ARBA00022777"/>
    </source>
</evidence>
<dbReference type="GO" id="GO:0004673">
    <property type="term" value="F:protein histidine kinase activity"/>
    <property type="evidence" value="ECO:0007669"/>
    <property type="project" value="UniProtKB-EC"/>
</dbReference>
<dbReference type="RefSeq" id="WP_185800801.1">
    <property type="nucleotide sequence ID" value="NZ_JACJVJ010000001.1"/>
</dbReference>
<comment type="catalytic activity">
    <reaction evidence="1">
        <text>ATP + protein L-histidine = ADP + protein N-phospho-L-histidine.</text>
        <dbReference type="EC" id="2.7.13.3"/>
    </reaction>
</comment>
<dbReference type="GO" id="GO:0000160">
    <property type="term" value="P:phosphorelay signal transduction system"/>
    <property type="evidence" value="ECO:0007669"/>
    <property type="project" value="UniProtKB-KW"/>
</dbReference>
<evidence type="ECO:0000256" key="3">
    <source>
        <dbReference type="ARBA" id="ARBA00022553"/>
    </source>
</evidence>
<evidence type="ECO:0000259" key="7">
    <source>
        <dbReference type="PROSITE" id="PS50109"/>
    </source>
</evidence>
<dbReference type="AlphaFoldDB" id="A0A842HYU7"/>
<dbReference type="InterPro" id="IPR005467">
    <property type="entry name" value="His_kinase_dom"/>
</dbReference>
<reference evidence="8 9" key="1">
    <citation type="submission" date="2020-08" db="EMBL/GenBank/DDBJ databases">
        <title>Draft genome sequence of Parasphingopyxis sp. GrpM-11.</title>
        <authorList>
            <person name="Oh J."/>
            <person name="Roh D.-H."/>
        </authorList>
    </citation>
    <scope>NUCLEOTIDE SEQUENCE [LARGE SCALE GENOMIC DNA]</scope>
    <source>
        <strain evidence="8 9">GrpM-11</strain>
    </source>
</reference>
<dbReference type="Proteomes" id="UP000564378">
    <property type="component" value="Unassembled WGS sequence"/>
</dbReference>
<dbReference type="InterPro" id="IPR036890">
    <property type="entry name" value="HATPase_C_sf"/>
</dbReference>
<dbReference type="EMBL" id="JACJVJ010000001">
    <property type="protein sequence ID" value="MBC2777603.1"/>
    <property type="molecule type" value="Genomic_DNA"/>
</dbReference>
<dbReference type="SMART" id="SM00387">
    <property type="entry name" value="HATPase_c"/>
    <property type="match status" value="1"/>
</dbReference>
<dbReference type="InterPro" id="IPR050736">
    <property type="entry name" value="Sensor_HK_Regulatory"/>
</dbReference>
<dbReference type="PROSITE" id="PS50109">
    <property type="entry name" value="HIS_KIN"/>
    <property type="match status" value="1"/>
</dbReference>
<comment type="caution">
    <text evidence="8">The sequence shown here is derived from an EMBL/GenBank/DDBJ whole genome shotgun (WGS) entry which is preliminary data.</text>
</comment>
<keyword evidence="4" id="KW-0808">Transferase</keyword>
<protein>
    <recommendedName>
        <fullName evidence="2">histidine kinase</fullName>
        <ecNumber evidence="2">2.7.13.3</ecNumber>
    </recommendedName>
</protein>
<keyword evidence="3" id="KW-0597">Phosphoprotein</keyword>
<sequence>MSGAAAMDGTAFGRLDREGRLVSADAALADLNARAGGVTGGALAIPQIAALARLAQRLGIHVSRSVIAADGERDLELRVQAEPDSDGVSLAVGGWVGRDASPPASGARAMRDHDFQRAAADWLWETDQALRLTSLSPDAVAAIGAIEPFVGQPLTGLFRFVESGDGGLPILNALAEHRRFEDQAAVVRVEGGLTVTLTGVPLIDGNGRFAGFRGTAEMREEAPAAPPPSADENIGVPDAFGRQLDRALREPLDKIVAGAHSIEAQLDGPIRTDYAEYAGDIARAGQHLLALIDDLVDLQAVERDDFVAEVQALDLADVARSAAGLLSVRASEKRIKIDMPADDETLPALGDYKRVLQILVNLVGNAVRYAPEESQVWIRCEGEGDLAAVVVADQGRGIAPEDQPRMFEKFERLSASEPGTGLGLYIARHLARAMGGDIDVDSAPGQGARFVLTLPAGS</sequence>
<dbReference type="SUPFAM" id="SSF55874">
    <property type="entry name" value="ATPase domain of HSP90 chaperone/DNA topoisomerase II/histidine kinase"/>
    <property type="match status" value="1"/>
</dbReference>
<name>A0A842HYU7_9SPHN</name>
<dbReference type="PRINTS" id="PR00344">
    <property type="entry name" value="BCTRLSENSOR"/>
</dbReference>
<organism evidence="8 9">
    <name type="scientific">Parasphingopyxis marina</name>
    <dbReference type="NCBI Taxonomy" id="2761622"/>
    <lineage>
        <taxon>Bacteria</taxon>
        <taxon>Pseudomonadati</taxon>
        <taxon>Pseudomonadota</taxon>
        <taxon>Alphaproteobacteria</taxon>
        <taxon>Sphingomonadales</taxon>
        <taxon>Sphingomonadaceae</taxon>
        <taxon>Parasphingopyxis</taxon>
    </lineage>
</organism>
<evidence type="ECO:0000256" key="2">
    <source>
        <dbReference type="ARBA" id="ARBA00012438"/>
    </source>
</evidence>
<evidence type="ECO:0000256" key="6">
    <source>
        <dbReference type="ARBA" id="ARBA00023012"/>
    </source>
</evidence>
<keyword evidence="5 8" id="KW-0418">Kinase</keyword>
<proteinExistence type="predicted"/>
<gene>
    <name evidence="8" type="ORF">H6P80_08210</name>
</gene>
<evidence type="ECO:0000313" key="8">
    <source>
        <dbReference type="EMBL" id="MBC2777603.1"/>
    </source>
</evidence>
<keyword evidence="6" id="KW-0902">Two-component regulatory system</keyword>
<evidence type="ECO:0000256" key="1">
    <source>
        <dbReference type="ARBA" id="ARBA00000085"/>
    </source>
</evidence>
<dbReference type="Pfam" id="PF02518">
    <property type="entry name" value="HATPase_c"/>
    <property type="match status" value="1"/>
</dbReference>
<dbReference type="EC" id="2.7.13.3" evidence="2"/>
<evidence type="ECO:0000313" key="9">
    <source>
        <dbReference type="Proteomes" id="UP000564378"/>
    </source>
</evidence>
<dbReference type="InterPro" id="IPR003594">
    <property type="entry name" value="HATPase_dom"/>
</dbReference>
<dbReference type="FunFam" id="3.30.565.10:FF:000006">
    <property type="entry name" value="Sensor histidine kinase WalK"/>
    <property type="match status" value="1"/>
</dbReference>
<dbReference type="InterPro" id="IPR004358">
    <property type="entry name" value="Sig_transdc_His_kin-like_C"/>
</dbReference>
<evidence type="ECO:0000256" key="4">
    <source>
        <dbReference type="ARBA" id="ARBA00022679"/>
    </source>
</evidence>
<dbReference type="Gene3D" id="1.10.287.130">
    <property type="match status" value="1"/>
</dbReference>
<accession>A0A842HYU7</accession>
<dbReference type="Gene3D" id="3.30.565.10">
    <property type="entry name" value="Histidine kinase-like ATPase, C-terminal domain"/>
    <property type="match status" value="1"/>
</dbReference>